<feature type="domain" description="Pyrrolo-quinoline quinone repeat" evidence="2">
    <location>
        <begin position="285"/>
        <end position="344"/>
    </location>
</feature>
<keyword evidence="1" id="KW-0732">Signal</keyword>
<evidence type="ECO:0000256" key="1">
    <source>
        <dbReference type="SAM" id="SignalP"/>
    </source>
</evidence>
<protein>
    <submittedName>
        <fullName evidence="3">PQQ-binding-like beta-propeller repeat protein</fullName>
    </submittedName>
</protein>
<dbReference type="Proteomes" id="UP001597183">
    <property type="component" value="Unassembled WGS sequence"/>
</dbReference>
<feature type="chain" id="PRO_5046008079" evidence="1">
    <location>
        <begin position="28"/>
        <end position="389"/>
    </location>
</feature>
<dbReference type="SUPFAM" id="SSF50998">
    <property type="entry name" value="Quinoprotein alcohol dehydrogenase-like"/>
    <property type="match status" value="1"/>
</dbReference>
<reference evidence="4" key="1">
    <citation type="journal article" date="2019" name="Int. J. Syst. Evol. Microbiol.">
        <title>The Global Catalogue of Microorganisms (GCM) 10K type strain sequencing project: providing services to taxonomists for standard genome sequencing and annotation.</title>
        <authorList>
            <consortium name="The Broad Institute Genomics Platform"/>
            <consortium name="The Broad Institute Genome Sequencing Center for Infectious Disease"/>
            <person name="Wu L."/>
            <person name="Ma J."/>
        </authorList>
    </citation>
    <scope>NUCLEOTIDE SEQUENCE [LARGE SCALE GENOMIC DNA]</scope>
    <source>
        <strain evidence="4">CCM 7526</strain>
    </source>
</reference>
<accession>A0ABW4AJR5</accession>
<dbReference type="Gene3D" id="2.130.10.10">
    <property type="entry name" value="YVTN repeat-like/Quinoprotein amine dehydrogenase"/>
    <property type="match status" value="1"/>
</dbReference>
<evidence type="ECO:0000259" key="2">
    <source>
        <dbReference type="Pfam" id="PF13360"/>
    </source>
</evidence>
<dbReference type="InterPro" id="IPR015943">
    <property type="entry name" value="WD40/YVTN_repeat-like_dom_sf"/>
</dbReference>
<dbReference type="InterPro" id="IPR018391">
    <property type="entry name" value="PQQ_b-propeller_rpt"/>
</dbReference>
<dbReference type="Pfam" id="PF13360">
    <property type="entry name" value="PQQ_2"/>
    <property type="match status" value="2"/>
</dbReference>
<gene>
    <name evidence="3" type="ORF">ACFQ5G_37745</name>
</gene>
<evidence type="ECO:0000313" key="3">
    <source>
        <dbReference type="EMBL" id="MFD1371109.1"/>
    </source>
</evidence>
<dbReference type="InterPro" id="IPR002372">
    <property type="entry name" value="PQQ_rpt_dom"/>
</dbReference>
<organism evidence="3 4">
    <name type="scientific">Actinoplanes sichuanensis</name>
    <dbReference type="NCBI Taxonomy" id="512349"/>
    <lineage>
        <taxon>Bacteria</taxon>
        <taxon>Bacillati</taxon>
        <taxon>Actinomycetota</taxon>
        <taxon>Actinomycetes</taxon>
        <taxon>Micromonosporales</taxon>
        <taxon>Micromonosporaceae</taxon>
        <taxon>Actinoplanes</taxon>
    </lineage>
</organism>
<keyword evidence="4" id="KW-1185">Reference proteome</keyword>
<evidence type="ECO:0000313" key="4">
    <source>
        <dbReference type="Proteomes" id="UP001597183"/>
    </source>
</evidence>
<name>A0ABW4AJR5_9ACTN</name>
<dbReference type="PANTHER" id="PTHR34512:SF30">
    <property type="entry name" value="OUTER MEMBRANE PROTEIN ASSEMBLY FACTOR BAMB"/>
    <property type="match status" value="1"/>
</dbReference>
<feature type="domain" description="Pyrrolo-quinoline quinone repeat" evidence="2">
    <location>
        <begin position="148"/>
        <end position="280"/>
    </location>
</feature>
<dbReference type="EMBL" id="JBHTMK010000051">
    <property type="protein sequence ID" value="MFD1371109.1"/>
    <property type="molecule type" value="Genomic_DNA"/>
</dbReference>
<comment type="caution">
    <text evidence="3">The sequence shown here is derived from an EMBL/GenBank/DDBJ whole genome shotgun (WGS) entry which is preliminary data.</text>
</comment>
<dbReference type="PANTHER" id="PTHR34512">
    <property type="entry name" value="CELL SURFACE PROTEIN"/>
    <property type="match status" value="1"/>
</dbReference>
<dbReference type="Gene3D" id="2.140.10.10">
    <property type="entry name" value="Quinoprotein alcohol dehydrogenase-like superfamily"/>
    <property type="match status" value="1"/>
</dbReference>
<dbReference type="InterPro" id="IPR011047">
    <property type="entry name" value="Quinoprotein_ADH-like_sf"/>
</dbReference>
<proteinExistence type="predicted"/>
<dbReference type="SMART" id="SM00564">
    <property type="entry name" value="PQQ"/>
    <property type="match status" value="4"/>
</dbReference>
<dbReference type="RefSeq" id="WP_317789575.1">
    <property type="nucleotide sequence ID" value="NZ_AP028461.1"/>
</dbReference>
<feature type="signal peptide" evidence="1">
    <location>
        <begin position="1"/>
        <end position="27"/>
    </location>
</feature>
<sequence>MHALARTPAVVVAVVLAAGAAATPTAAAPAPPLWDHVGYDAEDSWFNPRENLITAATAGRLTGKWSVPLRSADTCSSFSGPVVAGGRVFVGDLAGISAYNATNGAKQWSYDWVHSNDGGLPRMAVADGLLVVGYNDCMSVSDPNPALIALDVRDGRKRWSSANPPPVGSMVVDKGAVLVSGTDVNGDSDTVAYRVRDGRQLWKAPGRRVGGSSANGVVAGYAADGTKAFDIVTGAVRWSVKRRLATEAATPVSDVFYAADDKEHLVAVNVKDGSARWTAPGPTSLIAADGTRVYRSDGEAVAALDARTGKQVWRRALSRYAGQPVVAGGVVYAGGIALDAARGTVLPGVPPLGGDLVVTGGVLYQSNEGSLSAYTISGSGRSAGRTGTR</sequence>